<evidence type="ECO:0000256" key="3">
    <source>
        <dbReference type="SAM" id="MobiDB-lite"/>
    </source>
</evidence>
<evidence type="ECO:0000256" key="2">
    <source>
        <dbReference type="ARBA" id="ARBA00023242"/>
    </source>
</evidence>
<dbReference type="SMART" id="SM00906">
    <property type="entry name" value="Fungal_trans"/>
    <property type="match status" value="1"/>
</dbReference>
<dbReference type="GO" id="GO:0006351">
    <property type="term" value="P:DNA-templated transcription"/>
    <property type="evidence" value="ECO:0007669"/>
    <property type="project" value="InterPro"/>
</dbReference>
<dbReference type="GO" id="GO:0003677">
    <property type="term" value="F:DNA binding"/>
    <property type="evidence" value="ECO:0007669"/>
    <property type="project" value="InterPro"/>
</dbReference>
<feature type="compositionally biased region" description="Polar residues" evidence="3">
    <location>
        <begin position="17"/>
        <end position="41"/>
    </location>
</feature>
<dbReference type="CDD" id="cd12148">
    <property type="entry name" value="fungal_TF_MHR"/>
    <property type="match status" value="1"/>
</dbReference>
<dbReference type="InterPro" id="IPR001138">
    <property type="entry name" value="Zn2Cys6_DnaBD"/>
</dbReference>
<name>A0A0B7KBI0_BIOOC</name>
<proteinExistence type="predicted"/>
<dbReference type="PANTHER" id="PTHR47425:SF2">
    <property type="entry name" value="FARB-RELATED"/>
    <property type="match status" value="1"/>
</dbReference>
<dbReference type="GO" id="GO:0000981">
    <property type="term" value="F:DNA-binding transcription factor activity, RNA polymerase II-specific"/>
    <property type="evidence" value="ECO:0007669"/>
    <property type="project" value="InterPro"/>
</dbReference>
<evidence type="ECO:0000259" key="4">
    <source>
        <dbReference type="PROSITE" id="PS50048"/>
    </source>
</evidence>
<gene>
    <name evidence="5" type="ORF">BN869_000010966_1</name>
</gene>
<dbReference type="GO" id="GO:0008270">
    <property type="term" value="F:zinc ion binding"/>
    <property type="evidence" value="ECO:0007669"/>
    <property type="project" value="InterPro"/>
</dbReference>
<evidence type="ECO:0000256" key="1">
    <source>
        <dbReference type="ARBA" id="ARBA00022723"/>
    </source>
</evidence>
<reference evidence="5" key="1">
    <citation type="submission" date="2015-01" db="EMBL/GenBank/DDBJ databases">
        <authorList>
            <person name="Durling Mikael"/>
        </authorList>
    </citation>
    <scope>NUCLEOTIDE SEQUENCE</scope>
</reference>
<evidence type="ECO:0000313" key="5">
    <source>
        <dbReference type="EMBL" id="CEO54908.1"/>
    </source>
</evidence>
<dbReference type="AlphaFoldDB" id="A0A0B7KBI0"/>
<dbReference type="InterPro" id="IPR052761">
    <property type="entry name" value="Fungal_Detox/Toxin_TFs"/>
</dbReference>
<dbReference type="EMBL" id="CDPU01000046">
    <property type="protein sequence ID" value="CEO54908.1"/>
    <property type="molecule type" value="Genomic_DNA"/>
</dbReference>
<dbReference type="PROSITE" id="PS00463">
    <property type="entry name" value="ZN2_CY6_FUNGAL_1"/>
    <property type="match status" value="1"/>
</dbReference>
<organism evidence="5">
    <name type="scientific">Bionectria ochroleuca</name>
    <name type="common">Gliocladium roseum</name>
    <dbReference type="NCBI Taxonomy" id="29856"/>
    <lineage>
        <taxon>Eukaryota</taxon>
        <taxon>Fungi</taxon>
        <taxon>Dikarya</taxon>
        <taxon>Ascomycota</taxon>
        <taxon>Pezizomycotina</taxon>
        <taxon>Sordariomycetes</taxon>
        <taxon>Hypocreomycetidae</taxon>
        <taxon>Hypocreales</taxon>
        <taxon>Bionectriaceae</taxon>
        <taxon>Clonostachys</taxon>
    </lineage>
</organism>
<keyword evidence="2" id="KW-0539">Nucleus</keyword>
<dbReference type="Pfam" id="PF04082">
    <property type="entry name" value="Fungal_trans"/>
    <property type="match status" value="1"/>
</dbReference>
<keyword evidence="1" id="KW-0479">Metal-binding</keyword>
<protein>
    <recommendedName>
        <fullName evidence="4">Zn(2)-C6 fungal-type domain-containing protein</fullName>
    </recommendedName>
</protein>
<feature type="domain" description="Zn(2)-C6 fungal-type" evidence="4">
    <location>
        <begin position="53"/>
        <end position="85"/>
    </location>
</feature>
<dbReference type="Pfam" id="PF00172">
    <property type="entry name" value="Zn_clus"/>
    <property type="match status" value="1"/>
</dbReference>
<dbReference type="PROSITE" id="PS50048">
    <property type="entry name" value="ZN2_CY6_FUNGAL_2"/>
    <property type="match status" value="1"/>
</dbReference>
<dbReference type="InterPro" id="IPR007219">
    <property type="entry name" value="XnlR_reg_dom"/>
</dbReference>
<dbReference type="SUPFAM" id="SSF57701">
    <property type="entry name" value="Zn2/Cys6 DNA-binding domain"/>
    <property type="match status" value="1"/>
</dbReference>
<feature type="region of interest" description="Disordered" evidence="3">
    <location>
        <begin position="1"/>
        <end position="44"/>
    </location>
</feature>
<dbReference type="SMART" id="SM00066">
    <property type="entry name" value="GAL4"/>
    <property type="match status" value="1"/>
</dbReference>
<dbReference type="Gene3D" id="4.10.240.10">
    <property type="entry name" value="Zn(2)-C6 fungal-type DNA-binding domain"/>
    <property type="match status" value="1"/>
</dbReference>
<dbReference type="CDD" id="cd00067">
    <property type="entry name" value="GAL4"/>
    <property type="match status" value="1"/>
</dbReference>
<sequence length="773" mass="86881">MYKSSDPVEVPAPNHARYSSATEQATRTSKGSHDPLSTSYHSRLGRRQRARQACLTCRARKIRCDVCFSGVPCLNCKLDSQECVVKPRIRKWVAIQSLESQKSAEVGDCEGVPDVSPELMSPSHYLIEDFVTPGDQSGAGMDTDVRPKTTSLDTRSAKTCLSTSSANIEAIFKENEPRSALEGSADATWDLRQKLEGKGPESKDASPKSSAGFLLASFYRFIKLPIFTKMDPDAAQFLEKRGCLHLPVPPILEQIVQSYFLYFHPLVPLLVEQAFWEAYDGHGSPDPLSQATPLFIVQAMLFVSCPYVSLEVLDNLGFRTVKEARAVFYSRAKTLFDLQIDLDDRTRSQGALMLTYRTMEFNDRSATYWLGISIHYAKSINAYRYNESPDQSERIYLKRLWWCCVLRDRVLALALRQAPLISPEAFDVSDRGFVFGDFAHEVGSSRVYEAPVKKAMIQVAIVLCDLGIILNDIPLEPHSTTGRKKSQLRPDQIKALVSKLDNWYQNTYVEFRTASLSAGAHDSIILFSNVVYTYYYAAKALLYNYILLSTVSCDDGISPNHDRTRLEGQENLSHCVRGITENLTELDNAGLVKYLPITFISFAATPFVWDLLQAQMLNYDDRAQGLKRNLKAHLDVMGGFSDLYENADSTVKCVKHIVEHVRTKESLPQRKDFAQEHPQTGLNSQTQSQDGGVITWRDFVIDDPQRYLRIVLTVEYSLAHGHCPSEADFPRPLRMPQPGIDTPGWEALGSSVDTNLFNEVFDDIIISYSDPDA</sequence>
<dbReference type="InterPro" id="IPR036864">
    <property type="entry name" value="Zn2-C6_fun-type_DNA-bd_sf"/>
</dbReference>
<dbReference type="PANTHER" id="PTHR47425">
    <property type="entry name" value="FARB-RELATED"/>
    <property type="match status" value="1"/>
</dbReference>
<accession>A0A0B7KBI0</accession>